<gene>
    <name evidence="1" type="ORF">L6164_024307</name>
</gene>
<dbReference type="Proteomes" id="UP000828941">
    <property type="component" value="Chromosome 10"/>
</dbReference>
<protein>
    <submittedName>
        <fullName evidence="1">Uncharacterized protein</fullName>
    </submittedName>
</protein>
<organism evidence="1 2">
    <name type="scientific">Bauhinia variegata</name>
    <name type="common">Purple orchid tree</name>
    <name type="synonym">Phanera variegata</name>
    <dbReference type="NCBI Taxonomy" id="167791"/>
    <lineage>
        <taxon>Eukaryota</taxon>
        <taxon>Viridiplantae</taxon>
        <taxon>Streptophyta</taxon>
        <taxon>Embryophyta</taxon>
        <taxon>Tracheophyta</taxon>
        <taxon>Spermatophyta</taxon>
        <taxon>Magnoliopsida</taxon>
        <taxon>eudicotyledons</taxon>
        <taxon>Gunneridae</taxon>
        <taxon>Pentapetalae</taxon>
        <taxon>rosids</taxon>
        <taxon>fabids</taxon>
        <taxon>Fabales</taxon>
        <taxon>Fabaceae</taxon>
        <taxon>Cercidoideae</taxon>
        <taxon>Cercideae</taxon>
        <taxon>Bauhiniinae</taxon>
        <taxon>Bauhinia</taxon>
    </lineage>
</organism>
<keyword evidence="2" id="KW-1185">Reference proteome</keyword>
<name>A0ACB9LYB0_BAUVA</name>
<sequence>MAVELDTFMNEFDIDANHIGIDTRRFTNPIAAVSLNSTAVDLKGGRDIEVKINCDVYVGFTASTGQTLPESHRVLNWVFTSVPIPFQTVKPTKHGTIKTLLIIVMPIFVVVLFSSLPFIWEALRKDNATNDKEEDIQNTSMAAEDIPKMFAYQQLSKATCNFSRENLLDRGGFGSVYKGIMSDPPKAIAVKKISATSKQGEREHFAEICRVKLQGWCHDGVHLLLVYDYMQNGSLDLFIGKDILDWQTRHKININRIGISIALPSRSVIAQRRFRKATPESDVYSFGMLALEVIRGRRSKGISEENGLVDYVWNLHSQNALLECADKQLKNQFDEKEVKRALMTGLAWHACVQIPC</sequence>
<proteinExistence type="predicted"/>
<reference evidence="1 2" key="1">
    <citation type="journal article" date="2022" name="DNA Res.">
        <title>Chromosomal-level genome assembly of the orchid tree Bauhinia variegata (Leguminosae; Cercidoideae) supports the allotetraploid origin hypothesis of Bauhinia.</title>
        <authorList>
            <person name="Zhong Y."/>
            <person name="Chen Y."/>
            <person name="Zheng D."/>
            <person name="Pang J."/>
            <person name="Liu Y."/>
            <person name="Luo S."/>
            <person name="Meng S."/>
            <person name="Qian L."/>
            <person name="Wei D."/>
            <person name="Dai S."/>
            <person name="Zhou R."/>
        </authorList>
    </citation>
    <scope>NUCLEOTIDE SEQUENCE [LARGE SCALE GENOMIC DNA]</scope>
    <source>
        <strain evidence="1">BV-YZ2020</strain>
    </source>
</reference>
<comment type="caution">
    <text evidence="1">The sequence shown here is derived from an EMBL/GenBank/DDBJ whole genome shotgun (WGS) entry which is preliminary data.</text>
</comment>
<accession>A0ACB9LYB0</accession>
<evidence type="ECO:0000313" key="1">
    <source>
        <dbReference type="EMBL" id="KAI4316316.1"/>
    </source>
</evidence>
<dbReference type="EMBL" id="CM039435">
    <property type="protein sequence ID" value="KAI4316316.1"/>
    <property type="molecule type" value="Genomic_DNA"/>
</dbReference>
<evidence type="ECO:0000313" key="2">
    <source>
        <dbReference type="Proteomes" id="UP000828941"/>
    </source>
</evidence>